<feature type="domain" description="EAL" evidence="9">
    <location>
        <begin position="437"/>
        <end position="686"/>
    </location>
</feature>
<dbReference type="EMBL" id="JACAQE010000002">
    <property type="protein sequence ID" value="NWC13657.1"/>
    <property type="molecule type" value="Genomic_DNA"/>
</dbReference>
<feature type="transmembrane region" description="Helical" evidence="8">
    <location>
        <begin position="30"/>
        <end position="54"/>
    </location>
</feature>
<dbReference type="InterPro" id="IPR004501">
    <property type="entry name" value="PTS_EIIC_3"/>
</dbReference>
<dbReference type="SMART" id="SM00052">
    <property type="entry name" value="EAL"/>
    <property type="match status" value="1"/>
</dbReference>
<evidence type="ECO:0000256" key="6">
    <source>
        <dbReference type="ARBA" id="ARBA00022989"/>
    </source>
</evidence>
<dbReference type="InterPro" id="IPR051088">
    <property type="entry name" value="PTS_Sugar-EIIC/EIIB"/>
</dbReference>
<dbReference type="Gene3D" id="3.20.20.450">
    <property type="entry name" value="EAL domain"/>
    <property type="match status" value="1"/>
</dbReference>
<dbReference type="Proteomes" id="UP000517547">
    <property type="component" value="Unassembled WGS sequence"/>
</dbReference>
<evidence type="ECO:0000256" key="2">
    <source>
        <dbReference type="ARBA" id="ARBA00022448"/>
    </source>
</evidence>
<feature type="transmembrane region" description="Helical" evidence="8">
    <location>
        <begin position="95"/>
        <end position="112"/>
    </location>
</feature>
<evidence type="ECO:0000256" key="5">
    <source>
        <dbReference type="ARBA" id="ARBA00022692"/>
    </source>
</evidence>
<dbReference type="AlphaFoldDB" id="A0A7Y7XYY1"/>
<evidence type="ECO:0000313" key="12">
    <source>
        <dbReference type="Proteomes" id="UP000517547"/>
    </source>
</evidence>
<evidence type="ECO:0000256" key="3">
    <source>
        <dbReference type="ARBA" id="ARBA00022475"/>
    </source>
</evidence>
<dbReference type="CDD" id="cd01948">
    <property type="entry name" value="EAL"/>
    <property type="match status" value="1"/>
</dbReference>
<evidence type="ECO:0000256" key="4">
    <source>
        <dbReference type="ARBA" id="ARBA00022597"/>
    </source>
</evidence>
<comment type="caution">
    <text evidence="11">The sequence shown here is derived from an EMBL/GenBank/DDBJ whole genome shotgun (WGS) entry which is preliminary data.</text>
</comment>
<feature type="transmembrane region" description="Helical" evidence="8">
    <location>
        <begin position="261"/>
        <end position="284"/>
    </location>
</feature>
<dbReference type="GO" id="GO:0005886">
    <property type="term" value="C:plasma membrane"/>
    <property type="evidence" value="ECO:0007669"/>
    <property type="project" value="UniProtKB-SubCell"/>
</dbReference>
<dbReference type="PANTHER" id="PTHR33989:SF4">
    <property type="entry name" value="PTS SYSTEM N,N'-DIACETYLCHITOBIOSE-SPECIFIC EIIC COMPONENT"/>
    <property type="match status" value="1"/>
</dbReference>
<reference evidence="11 12" key="1">
    <citation type="submission" date="2020-04" db="EMBL/GenBank/DDBJ databases">
        <title>Molecular characterization of pseudomonads from Agaricus bisporus reveal novel blotch 2 pathogens in Western Europe.</title>
        <authorList>
            <person name="Taparia T."/>
            <person name="Krijger M."/>
            <person name="Haynes E."/>
            <person name="Elpinstone J.G."/>
            <person name="Noble R."/>
            <person name="Van Der Wolf J."/>
        </authorList>
    </citation>
    <scope>NUCLEOTIDE SEQUENCE [LARGE SCALE GENOMIC DNA]</scope>
    <source>
        <strain evidence="11 12">IPO3738</strain>
    </source>
</reference>
<keyword evidence="7 8" id="KW-0472">Membrane</keyword>
<dbReference type="PANTHER" id="PTHR33989">
    <property type="match status" value="1"/>
</dbReference>
<name>A0A7Y7XYY1_9PSED</name>
<feature type="transmembrane region" description="Helical" evidence="8">
    <location>
        <begin position="204"/>
        <end position="223"/>
    </location>
</feature>
<keyword evidence="4 11" id="KW-0762">Sugar transport</keyword>
<sequence>MSQSVFKLFLTNRLAALAGADSLRAIREGLLWLLPCLLVSAAFLVLSVCARLLGAPDELVDFLAGLHEKISGTLPLLVAASIGYMLAIRYRLPQVPVAFLCLTHVVIAIYLLQDYPRAAATLVLFIAIASPLVNVPIIARLYRQPWLRLVRENVVGYNVRDSINVVIPGLLTAAMLVMVLSLLLEIPSVAQMQVPFDLTALDHPYAYGLLISATNSMLWFFGIHGAHAMQPLFDVLDLAVTVNQLNVAAAEPARYALNSGLLGCFAFTGGSGASLSLIVAILLFSRDRSLRLLALAATPLSLFNVNEILLFGLPIILNPRLFLPFLIAPMLNTVLAVAAVQAGWVAPVVTGMPLTSPVLLNAYLSTNGDWAAVVLQLVLVAVGCLVYAPYVIALHRQQAEEQNIYIRSFDTTFRSLEEKGRLFELDPVVAAHRNEARRTEELERIRLISEYEFHLEFQPQISKVSGLCIGCEALMRARDKDGRAQQPWEFLRWLAQANLMADVDLWVASQALEQYRRWQKIGFELPMTINVTAATLSTPEHGERLLEILAQAHGRISVELTEDALVGDVQLIHRLIEGLHGFGAKLYIDDFGTGYSALSYLHQFRIDGIKIDRSFVVAHRHANGERVLSGMLRLCETLDLDIIVEGVETREQYDALQSSRELVIQGWYFSKAISATQMPAFVLQRQELAAGERLLILPNNA</sequence>
<dbReference type="GO" id="GO:0008982">
    <property type="term" value="F:protein-N(PI)-phosphohistidine-sugar phosphotransferase activity"/>
    <property type="evidence" value="ECO:0007669"/>
    <property type="project" value="InterPro"/>
</dbReference>
<feature type="transmembrane region" description="Helical" evidence="8">
    <location>
        <begin position="370"/>
        <end position="392"/>
    </location>
</feature>
<protein>
    <submittedName>
        <fullName evidence="11">PTS sugar transporter subunit IIC/EAL domain-containing protein</fullName>
    </submittedName>
</protein>
<proteinExistence type="predicted"/>
<evidence type="ECO:0000256" key="7">
    <source>
        <dbReference type="ARBA" id="ARBA00023136"/>
    </source>
</evidence>
<keyword evidence="6 8" id="KW-1133">Transmembrane helix</keyword>
<evidence type="ECO:0000259" key="10">
    <source>
        <dbReference type="PROSITE" id="PS51105"/>
    </source>
</evidence>
<dbReference type="SUPFAM" id="SSF141868">
    <property type="entry name" value="EAL domain-like"/>
    <property type="match status" value="1"/>
</dbReference>
<evidence type="ECO:0000313" key="11">
    <source>
        <dbReference type="EMBL" id="NWC13657.1"/>
    </source>
</evidence>
<comment type="subcellular location">
    <subcellularLocation>
        <location evidence="1">Cell membrane</location>
        <topology evidence="1">Multi-pass membrane protein</topology>
    </subcellularLocation>
</comment>
<organism evidence="11 12">
    <name type="scientific">Pseudomonas gingeri</name>
    <dbReference type="NCBI Taxonomy" id="117681"/>
    <lineage>
        <taxon>Bacteria</taxon>
        <taxon>Pseudomonadati</taxon>
        <taxon>Pseudomonadota</taxon>
        <taxon>Gammaproteobacteria</taxon>
        <taxon>Pseudomonadales</taxon>
        <taxon>Pseudomonadaceae</taxon>
        <taxon>Pseudomonas</taxon>
    </lineage>
</organism>
<feature type="domain" description="PTS EIIC type-3" evidence="10">
    <location>
        <begin position="6"/>
        <end position="390"/>
    </location>
</feature>
<keyword evidence="2" id="KW-0813">Transport</keyword>
<evidence type="ECO:0000256" key="1">
    <source>
        <dbReference type="ARBA" id="ARBA00004651"/>
    </source>
</evidence>
<dbReference type="PROSITE" id="PS51105">
    <property type="entry name" value="PTS_EIIC_TYPE_3"/>
    <property type="match status" value="1"/>
</dbReference>
<dbReference type="PROSITE" id="PS50883">
    <property type="entry name" value="EAL"/>
    <property type="match status" value="1"/>
</dbReference>
<feature type="transmembrane region" description="Helical" evidence="8">
    <location>
        <begin position="290"/>
        <end position="313"/>
    </location>
</feature>
<dbReference type="GO" id="GO:0009401">
    <property type="term" value="P:phosphoenolpyruvate-dependent sugar phosphotransferase system"/>
    <property type="evidence" value="ECO:0007669"/>
    <property type="project" value="InterPro"/>
</dbReference>
<feature type="transmembrane region" description="Helical" evidence="8">
    <location>
        <begin position="163"/>
        <end position="184"/>
    </location>
</feature>
<feature type="transmembrane region" description="Helical" evidence="8">
    <location>
        <begin position="325"/>
        <end position="350"/>
    </location>
</feature>
<evidence type="ECO:0000259" key="9">
    <source>
        <dbReference type="PROSITE" id="PS50883"/>
    </source>
</evidence>
<dbReference type="RefSeq" id="WP_017127256.1">
    <property type="nucleotide sequence ID" value="NZ_JACAQE010000002.1"/>
</dbReference>
<gene>
    <name evidence="11" type="ORF">HX845_08405</name>
</gene>
<accession>A0A7Y7XYY1</accession>
<evidence type="ECO:0000256" key="8">
    <source>
        <dbReference type="SAM" id="Phobius"/>
    </source>
</evidence>
<keyword evidence="3" id="KW-1003">Cell membrane</keyword>
<feature type="transmembrane region" description="Helical" evidence="8">
    <location>
        <begin position="118"/>
        <end position="142"/>
    </location>
</feature>
<dbReference type="Pfam" id="PF00563">
    <property type="entry name" value="EAL"/>
    <property type="match status" value="1"/>
</dbReference>
<feature type="transmembrane region" description="Helical" evidence="8">
    <location>
        <begin position="70"/>
        <end position="88"/>
    </location>
</feature>
<dbReference type="InterPro" id="IPR035919">
    <property type="entry name" value="EAL_sf"/>
</dbReference>
<dbReference type="Pfam" id="PF02378">
    <property type="entry name" value="PTS_EIIC"/>
    <property type="match status" value="1"/>
</dbReference>
<keyword evidence="5 8" id="KW-0812">Transmembrane</keyword>
<dbReference type="InterPro" id="IPR003352">
    <property type="entry name" value="PTS_EIIC"/>
</dbReference>
<dbReference type="InterPro" id="IPR001633">
    <property type="entry name" value="EAL_dom"/>
</dbReference>